<dbReference type="InterPro" id="IPR009061">
    <property type="entry name" value="DNA-bd_dom_put_sf"/>
</dbReference>
<name>A0A4Q8D0J0_9GAMM</name>
<dbReference type="OrthoDB" id="5785706at2"/>
<dbReference type="AlphaFoldDB" id="A0A4Q8D0J0"/>
<dbReference type="Gene3D" id="1.10.10.10">
    <property type="entry name" value="Winged helix-like DNA-binding domain superfamily/Winged helix DNA-binding domain"/>
    <property type="match status" value="1"/>
</dbReference>
<evidence type="ECO:0000313" key="2">
    <source>
        <dbReference type="EMBL" id="RZU98782.1"/>
    </source>
</evidence>
<evidence type="ECO:0000313" key="3">
    <source>
        <dbReference type="Proteomes" id="UP000292298"/>
    </source>
</evidence>
<protein>
    <submittedName>
        <fullName evidence="2">Helix-turn-helix protein</fullName>
    </submittedName>
</protein>
<dbReference type="Pfam" id="PF12728">
    <property type="entry name" value="HTH_17"/>
    <property type="match status" value="1"/>
</dbReference>
<dbReference type="InterPro" id="IPR041657">
    <property type="entry name" value="HTH_17"/>
</dbReference>
<dbReference type="RefSeq" id="WP_130503067.1">
    <property type="nucleotide sequence ID" value="NZ_SHLI01000001.1"/>
</dbReference>
<accession>A0A4Q8D0J0</accession>
<reference evidence="2 3" key="1">
    <citation type="submission" date="2019-02" db="EMBL/GenBank/DDBJ databases">
        <title>Genomic Encyclopedia of Type Strains, Phase IV (KMG-IV): sequencing the most valuable type-strain genomes for metagenomic binning, comparative biology and taxonomic classification.</title>
        <authorList>
            <person name="Goeker M."/>
        </authorList>
    </citation>
    <scope>NUCLEOTIDE SEQUENCE [LARGE SCALE GENOMIC DNA]</scope>
    <source>
        <strain evidence="2 3">DSM 21056</strain>
    </source>
</reference>
<dbReference type="SUPFAM" id="SSF46955">
    <property type="entry name" value="Putative DNA-binding domain"/>
    <property type="match status" value="1"/>
</dbReference>
<feature type="domain" description="Helix-turn-helix" evidence="1">
    <location>
        <begin position="10"/>
        <end position="54"/>
    </location>
</feature>
<gene>
    <name evidence="2" type="ORF">EV698_1044</name>
</gene>
<dbReference type="InterPro" id="IPR036388">
    <property type="entry name" value="WH-like_DNA-bd_sf"/>
</dbReference>
<dbReference type="Proteomes" id="UP000292298">
    <property type="component" value="Unassembled WGS sequence"/>
</dbReference>
<dbReference type="EMBL" id="SHLI01000001">
    <property type="protein sequence ID" value="RZU98782.1"/>
    <property type="molecule type" value="Genomic_DNA"/>
</dbReference>
<sequence>MTIRDDLISLQTFAEEMGVTRRTVERWHAQRIGPPRIKIGKQVFYRRESISDWIIAHEQTEPRAAGRV</sequence>
<keyword evidence="3" id="KW-1185">Reference proteome</keyword>
<proteinExistence type="predicted"/>
<comment type="caution">
    <text evidence="2">The sequence shown here is derived from an EMBL/GenBank/DDBJ whole genome shotgun (WGS) entry which is preliminary data.</text>
</comment>
<organism evidence="2 3">
    <name type="scientific">Spiribacter vilamensis</name>
    <dbReference type="NCBI Taxonomy" id="531306"/>
    <lineage>
        <taxon>Bacteria</taxon>
        <taxon>Pseudomonadati</taxon>
        <taxon>Pseudomonadota</taxon>
        <taxon>Gammaproteobacteria</taxon>
        <taxon>Chromatiales</taxon>
        <taxon>Ectothiorhodospiraceae</taxon>
        <taxon>Spiribacter</taxon>
    </lineage>
</organism>
<evidence type="ECO:0000259" key="1">
    <source>
        <dbReference type="Pfam" id="PF12728"/>
    </source>
</evidence>